<dbReference type="KEGG" id="pbs:Plabr_0096"/>
<dbReference type="EMBL" id="CP002546">
    <property type="protein sequence ID" value="ADY57726.1"/>
    <property type="molecule type" value="Genomic_DNA"/>
</dbReference>
<dbReference type="Proteomes" id="UP000006860">
    <property type="component" value="Chromosome"/>
</dbReference>
<dbReference type="AlphaFoldDB" id="F0SMG4"/>
<accession>F0SMG4</accession>
<dbReference type="eggNOG" id="COG1774">
    <property type="taxonomic scope" value="Bacteria"/>
</dbReference>
<keyword evidence="2" id="KW-1185">Reference proteome</keyword>
<reference evidence="2" key="1">
    <citation type="submission" date="2011-02" db="EMBL/GenBank/DDBJ databases">
        <title>The complete genome of Planctomyces brasiliensis DSM 5305.</title>
        <authorList>
            <person name="Lucas S."/>
            <person name="Copeland A."/>
            <person name="Lapidus A."/>
            <person name="Bruce D."/>
            <person name="Goodwin L."/>
            <person name="Pitluck S."/>
            <person name="Kyrpides N."/>
            <person name="Mavromatis K."/>
            <person name="Pagani I."/>
            <person name="Ivanova N."/>
            <person name="Ovchinnikova G."/>
            <person name="Lu M."/>
            <person name="Detter J.C."/>
            <person name="Han C."/>
            <person name="Land M."/>
            <person name="Hauser L."/>
            <person name="Markowitz V."/>
            <person name="Cheng J.-F."/>
            <person name="Hugenholtz P."/>
            <person name="Woyke T."/>
            <person name="Wu D."/>
            <person name="Tindall B."/>
            <person name="Pomrenke H.G."/>
            <person name="Brambilla E."/>
            <person name="Klenk H.-P."/>
            <person name="Eisen J.A."/>
        </authorList>
    </citation>
    <scope>NUCLEOTIDE SEQUENCE [LARGE SCALE GENOMIC DNA]</scope>
    <source>
        <strain evidence="2">ATCC 49424 / DSM 5305 / JCM 21570 / NBRC 103401 / IFAM 1448</strain>
    </source>
</reference>
<evidence type="ECO:0000313" key="2">
    <source>
        <dbReference type="Proteomes" id="UP000006860"/>
    </source>
</evidence>
<proteinExistence type="predicted"/>
<dbReference type="HOGENOM" id="CLU_1401541_0_0_0"/>
<name>F0SMG4_RUBBR</name>
<evidence type="ECO:0000313" key="1">
    <source>
        <dbReference type="EMBL" id="ADY57726.1"/>
    </source>
</evidence>
<sequence>MIARAAAGAAGPETTVWREYLVRIGLYGEPLRCLDSADAPLPRNTAIVIKTDRGEMLAYILQELKGDLRTITADTEDVSDYMQVERVASAEDQQQAAELEARSAADFQEWQQRIGLWKIAVELVDLEWTLDGKRLMLYVLNDRGPESTKLALQAAAAGFAHVDVLPVTGEGLMSAPPSSGGGCGCGSGGGGCKK</sequence>
<protein>
    <recommendedName>
        <fullName evidence="3">PSP1 domain protein</fullName>
    </recommendedName>
</protein>
<dbReference type="STRING" id="756272.Plabr_0096"/>
<dbReference type="OrthoDB" id="215261at2"/>
<gene>
    <name evidence="1" type="ordered locus">Plabr_0096</name>
</gene>
<evidence type="ECO:0008006" key="3">
    <source>
        <dbReference type="Google" id="ProtNLM"/>
    </source>
</evidence>
<organism evidence="1 2">
    <name type="scientific">Rubinisphaera brasiliensis (strain ATCC 49424 / DSM 5305 / JCM 21570 / IAM 15109 / NBRC 103401 / IFAM 1448)</name>
    <name type="common">Planctomyces brasiliensis</name>
    <dbReference type="NCBI Taxonomy" id="756272"/>
    <lineage>
        <taxon>Bacteria</taxon>
        <taxon>Pseudomonadati</taxon>
        <taxon>Planctomycetota</taxon>
        <taxon>Planctomycetia</taxon>
        <taxon>Planctomycetales</taxon>
        <taxon>Planctomycetaceae</taxon>
        <taxon>Rubinisphaera</taxon>
    </lineage>
</organism>
<dbReference type="RefSeq" id="WP_013626470.1">
    <property type="nucleotide sequence ID" value="NC_015174.1"/>
</dbReference>